<dbReference type="InterPro" id="IPR001810">
    <property type="entry name" value="F-box_dom"/>
</dbReference>
<evidence type="ECO:0000256" key="1">
    <source>
        <dbReference type="SAM" id="MobiDB-lite"/>
    </source>
</evidence>
<dbReference type="SMART" id="SM00256">
    <property type="entry name" value="FBOX"/>
    <property type="match status" value="1"/>
</dbReference>
<dbReference type="InterPro" id="IPR036047">
    <property type="entry name" value="F-box-like_dom_sf"/>
</dbReference>
<proteinExistence type="predicted"/>
<dbReference type="Pfam" id="PF00646">
    <property type="entry name" value="F-box"/>
    <property type="match status" value="1"/>
</dbReference>
<dbReference type="CDD" id="cd09917">
    <property type="entry name" value="F-box_SF"/>
    <property type="match status" value="1"/>
</dbReference>
<name>A0A0C2Y635_HEBCY</name>
<gene>
    <name evidence="3" type="ORF">M413DRAFT_31565</name>
</gene>
<dbReference type="Proteomes" id="UP000053424">
    <property type="component" value="Unassembled WGS sequence"/>
</dbReference>
<dbReference type="EMBL" id="KN831804">
    <property type="protein sequence ID" value="KIM36512.1"/>
    <property type="molecule type" value="Genomic_DNA"/>
</dbReference>
<protein>
    <recommendedName>
        <fullName evidence="2">F-box domain-containing protein</fullName>
    </recommendedName>
</protein>
<dbReference type="HOGENOM" id="CLU_010790_5_0_1"/>
<dbReference type="PROSITE" id="PS50181">
    <property type="entry name" value="FBOX"/>
    <property type="match status" value="1"/>
</dbReference>
<feature type="region of interest" description="Disordered" evidence="1">
    <location>
        <begin position="1"/>
        <end position="71"/>
    </location>
</feature>
<dbReference type="Gene3D" id="1.20.1280.50">
    <property type="match status" value="1"/>
</dbReference>
<evidence type="ECO:0000313" key="4">
    <source>
        <dbReference type="Proteomes" id="UP000053424"/>
    </source>
</evidence>
<accession>A0A0C2Y635</accession>
<evidence type="ECO:0000313" key="3">
    <source>
        <dbReference type="EMBL" id="KIM36512.1"/>
    </source>
</evidence>
<feature type="compositionally biased region" description="Acidic residues" evidence="1">
    <location>
        <begin position="27"/>
        <end position="45"/>
    </location>
</feature>
<organism evidence="3 4">
    <name type="scientific">Hebeloma cylindrosporum</name>
    <dbReference type="NCBI Taxonomy" id="76867"/>
    <lineage>
        <taxon>Eukaryota</taxon>
        <taxon>Fungi</taxon>
        <taxon>Dikarya</taxon>
        <taxon>Basidiomycota</taxon>
        <taxon>Agaricomycotina</taxon>
        <taxon>Agaricomycetes</taxon>
        <taxon>Agaricomycetidae</taxon>
        <taxon>Agaricales</taxon>
        <taxon>Agaricineae</taxon>
        <taxon>Hymenogastraceae</taxon>
        <taxon>Hebeloma</taxon>
    </lineage>
</organism>
<feature type="compositionally biased region" description="Basic residues" evidence="1">
    <location>
        <begin position="50"/>
        <end position="61"/>
    </location>
</feature>
<dbReference type="SUPFAM" id="SSF81383">
    <property type="entry name" value="F-box domain"/>
    <property type="match status" value="1"/>
</dbReference>
<reference evidence="3 4" key="1">
    <citation type="submission" date="2014-04" db="EMBL/GenBank/DDBJ databases">
        <authorList>
            <consortium name="DOE Joint Genome Institute"/>
            <person name="Kuo A."/>
            <person name="Gay G."/>
            <person name="Dore J."/>
            <person name="Kohler A."/>
            <person name="Nagy L.G."/>
            <person name="Floudas D."/>
            <person name="Copeland A."/>
            <person name="Barry K.W."/>
            <person name="Cichocki N."/>
            <person name="Veneault-Fourrey C."/>
            <person name="LaButti K."/>
            <person name="Lindquist E.A."/>
            <person name="Lipzen A."/>
            <person name="Lundell T."/>
            <person name="Morin E."/>
            <person name="Murat C."/>
            <person name="Sun H."/>
            <person name="Tunlid A."/>
            <person name="Henrissat B."/>
            <person name="Grigoriev I.V."/>
            <person name="Hibbett D.S."/>
            <person name="Martin F."/>
            <person name="Nordberg H.P."/>
            <person name="Cantor M.N."/>
            <person name="Hua S.X."/>
        </authorList>
    </citation>
    <scope>NUCLEOTIDE SEQUENCE [LARGE SCALE GENOMIC DNA]</scope>
    <source>
        <strain evidence="4">h7</strain>
    </source>
</reference>
<dbReference type="OrthoDB" id="2322499at2759"/>
<feature type="domain" description="F-box" evidence="2">
    <location>
        <begin position="79"/>
        <end position="128"/>
    </location>
</feature>
<dbReference type="AlphaFoldDB" id="A0A0C2Y635"/>
<sequence>MSMMPITRAAAKSVRPSSKVDAHADESYDESEFSDEALSDEDSDYDNGRKTAKPPPVKKAKKESDKQASVKTSRQKKCLSLLPAMPLDVLFEVFSHLDPKDIIHLARTNRIFRDTLVARSATFLWKAARERYGAPECPFNVSEPQWAVLLFESNCQVRRSHSAFTFGSICGAKNIPKPDFGLLRRVCVNCKKSNLLVKSRFKNRFPGVDPEILDLIPSTNVGAWSHGHARDNRFFWIPDIKAISLKLAKYQKNVDLRRLGAKQALKDFKAQRVKMVTSIHKLADEGEDWYHEFSRGRHQDKLADMDQRLKSIQSKFRELGYQTSDMEHLRWKSECQQPTLLTDRIWKRIRPILEPTVLQKKRERLERDMPHIRAKRRAIVHSFYQEYQKTLSPSQWKCLPGTLEICAMGPFAEVLDANAKVPPTAASFEDAFRQLPELLAAYSDAREQNARSLLKIRSQSAEGSTASASSSNSSHPDMLDLATAVFICKEARCVSYGSLDSYLFGWDDIAQHHCKPDINSVSIGLSWFPQRVEYVSTPQQISFTPQGSTVAAAVVRAAGLDERVATASDMDERDLRFACSACRPSQRGSPASWRESGYKWRDFVSHYRRSFHTRECVPVVLSPVNMAAVKESEMADPNRSKSRWTCGHCSVHLGDFKSRDLVVEHLKSVHGIDSPREPEDLFFFDRDLARETFQASYLVEPPVKPSE</sequence>
<reference evidence="4" key="2">
    <citation type="submission" date="2015-01" db="EMBL/GenBank/DDBJ databases">
        <title>Evolutionary Origins and Diversification of the Mycorrhizal Mutualists.</title>
        <authorList>
            <consortium name="DOE Joint Genome Institute"/>
            <consortium name="Mycorrhizal Genomics Consortium"/>
            <person name="Kohler A."/>
            <person name="Kuo A."/>
            <person name="Nagy L.G."/>
            <person name="Floudas D."/>
            <person name="Copeland A."/>
            <person name="Barry K.W."/>
            <person name="Cichocki N."/>
            <person name="Veneault-Fourrey C."/>
            <person name="LaButti K."/>
            <person name="Lindquist E.A."/>
            <person name="Lipzen A."/>
            <person name="Lundell T."/>
            <person name="Morin E."/>
            <person name="Murat C."/>
            <person name="Riley R."/>
            <person name="Ohm R."/>
            <person name="Sun H."/>
            <person name="Tunlid A."/>
            <person name="Henrissat B."/>
            <person name="Grigoriev I.V."/>
            <person name="Hibbett D.S."/>
            <person name="Martin F."/>
        </authorList>
    </citation>
    <scope>NUCLEOTIDE SEQUENCE [LARGE SCALE GENOMIC DNA]</scope>
    <source>
        <strain evidence="4">h7</strain>
    </source>
</reference>
<evidence type="ECO:0000259" key="2">
    <source>
        <dbReference type="PROSITE" id="PS50181"/>
    </source>
</evidence>
<keyword evidence="4" id="KW-1185">Reference proteome</keyword>
<dbReference type="STRING" id="686832.A0A0C2Y635"/>